<evidence type="ECO:0000259" key="6">
    <source>
        <dbReference type="PROSITE" id="PS50118"/>
    </source>
</evidence>
<dbReference type="GO" id="GO:0000122">
    <property type="term" value="P:negative regulation of transcription by RNA polymerase II"/>
    <property type="evidence" value="ECO:0007669"/>
    <property type="project" value="TreeGrafter"/>
</dbReference>
<feature type="DNA-binding region" description="HMG box" evidence="4">
    <location>
        <begin position="90"/>
        <end position="152"/>
    </location>
</feature>
<dbReference type="Pfam" id="PF00505">
    <property type="entry name" value="HMG_box"/>
    <property type="match status" value="1"/>
</dbReference>
<evidence type="ECO:0000256" key="1">
    <source>
        <dbReference type="ARBA" id="ARBA00023015"/>
    </source>
</evidence>
<feature type="region of interest" description="Disordered" evidence="5">
    <location>
        <begin position="310"/>
        <end position="390"/>
    </location>
</feature>
<feature type="compositionally biased region" description="Low complexity" evidence="5">
    <location>
        <begin position="160"/>
        <end position="170"/>
    </location>
</feature>
<feature type="compositionally biased region" description="Low complexity" evidence="5">
    <location>
        <begin position="186"/>
        <end position="199"/>
    </location>
</feature>
<feature type="compositionally biased region" description="Polar residues" evidence="5">
    <location>
        <begin position="200"/>
        <end position="211"/>
    </location>
</feature>
<dbReference type="Gene3D" id="1.10.30.10">
    <property type="entry name" value="High mobility group box domain"/>
    <property type="match status" value="1"/>
</dbReference>
<dbReference type="GO" id="GO:0005634">
    <property type="term" value="C:nucleus"/>
    <property type="evidence" value="ECO:0007669"/>
    <property type="project" value="UniProtKB-UniRule"/>
</dbReference>
<keyword evidence="4" id="KW-0539">Nucleus</keyword>
<keyword evidence="2 4" id="KW-0238">DNA-binding</keyword>
<dbReference type="FunFam" id="1.10.30.10:FF:000041">
    <property type="entry name" value="HMG box family protein"/>
    <property type="match status" value="1"/>
</dbReference>
<feature type="compositionally biased region" description="Basic and acidic residues" evidence="5">
    <location>
        <begin position="336"/>
        <end position="352"/>
    </location>
</feature>
<dbReference type="SUPFAM" id="SSF47095">
    <property type="entry name" value="HMG-box"/>
    <property type="match status" value="1"/>
</dbReference>
<dbReference type="Proteomes" id="UP000030816">
    <property type="component" value="Unassembled WGS sequence"/>
</dbReference>
<dbReference type="OrthoDB" id="6247875at2759"/>
<dbReference type="EMBL" id="AZHE01000001">
    <property type="protein sequence ID" value="KHO01947.1"/>
    <property type="molecule type" value="Genomic_DNA"/>
</dbReference>
<dbReference type="GO" id="GO:0030154">
    <property type="term" value="P:cell differentiation"/>
    <property type="evidence" value="ECO:0007669"/>
    <property type="project" value="TreeGrafter"/>
</dbReference>
<dbReference type="PANTHER" id="PTHR10270:SF320">
    <property type="entry name" value="BOX TRANSCRIPTIONAL REGULATOR, PUTATIVE (AFU_ORTHOLOGUE AFUA_4G10820)-RELATED"/>
    <property type="match status" value="1"/>
</dbReference>
<sequence length="673" mass="73661">MTEVLSFATRDMETVSASLRSHISLQKPFGNNGGFTLASDGRLSPSPYTPGSGRKRASTVGTADAGRGMFEPLNVGASSQDCSRDIICLSFILYRQHHQSQVTAENPKLSNPEISKIIGDKWKHESDDVKDNWKKLAEEEKQRHQHQYPNYRYQPRRSTKSQSTWTSTSPTDEHGRCPKCHGRSISTPRTPSTPYSTSPAGNFTLHSQSQPRLRRLDTAALSRRSSFEQSPTSGMPFPRQLPPVRDVEPSEPSSPESKRRRANGAGGYHAIAGSTGAYTTRPPPPPDLGRTLPESTAGLMRHYVGTTLPDLASLPRSQSGPMPPPLRPPASSAWSLDKEPLNRRHSGFDESLRLPPLQTSIPPSPSRSPASEGRHVGIPSTRLNVSPRRKPHSISQETMTMEEPLLSQKLGILSTITRLLPPEGRHGPHCDKRGVFIAVEGNVSKELLEETGLSIEKALAASGDVAVKVWASESDVLETGRGKASGETDGGNDGNAVDGLLTEYFETILSWRRKSKQITRYVTGGRAGGNVQYQDQDKDSKVVQAQSTEACTPRDDGRCSTKASKMPVALVKGGFSLTISDKYASAMAMADRYSAVDHWQWTASFWRGIASPDLVVHVQESRDDANKAGVADISRSMGLLSVRVLAGQGLDEATERRMAFEVMEWMREASFRD</sequence>
<keyword evidence="3" id="KW-0804">Transcription</keyword>
<dbReference type="RefSeq" id="XP_040683012.1">
    <property type="nucleotide sequence ID" value="XM_040819747.1"/>
</dbReference>
<comment type="caution">
    <text evidence="7">The sequence shown here is derived from an EMBL/GenBank/DDBJ whole genome shotgun (WGS) entry which is preliminary data.</text>
</comment>
<name>A0A0B2X088_METAS</name>
<keyword evidence="1" id="KW-0805">Transcription regulation</keyword>
<keyword evidence="8" id="KW-1185">Reference proteome</keyword>
<dbReference type="CDD" id="cd01389">
    <property type="entry name" value="HMG-box_ROX1-like"/>
    <property type="match status" value="1"/>
</dbReference>
<evidence type="ECO:0000256" key="3">
    <source>
        <dbReference type="ARBA" id="ARBA00023163"/>
    </source>
</evidence>
<evidence type="ECO:0000256" key="2">
    <source>
        <dbReference type="ARBA" id="ARBA00023125"/>
    </source>
</evidence>
<protein>
    <submittedName>
        <fullName evidence="7">HMG box transcription factor</fullName>
    </submittedName>
</protein>
<evidence type="ECO:0000313" key="8">
    <source>
        <dbReference type="Proteomes" id="UP000030816"/>
    </source>
</evidence>
<feature type="region of interest" description="Disordered" evidence="5">
    <location>
        <begin position="36"/>
        <end position="60"/>
    </location>
</feature>
<feature type="domain" description="HMG box" evidence="6">
    <location>
        <begin position="90"/>
        <end position="152"/>
    </location>
</feature>
<dbReference type="GeneID" id="63735403"/>
<dbReference type="InterPro" id="IPR036910">
    <property type="entry name" value="HMG_box_dom_sf"/>
</dbReference>
<dbReference type="HOGENOM" id="CLU_010453_0_1_1"/>
<dbReference type="SMART" id="SM00398">
    <property type="entry name" value="HMG"/>
    <property type="match status" value="1"/>
</dbReference>
<dbReference type="STRING" id="1081103.A0A0B2X088"/>
<reference evidence="7 8" key="1">
    <citation type="journal article" date="2014" name="Proc. Natl. Acad. Sci. U.S.A.">
        <title>Trajectory and genomic determinants of fungal-pathogen speciation and host adaptation.</title>
        <authorList>
            <person name="Hu X."/>
            <person name="Xiao G."/>
            <person name="Zheng P."/>
            <person name="Shang Y."/>
            <person name="Su Y."/>
            <person name="Zhang X."/>
            <person name="Liu X."/>
            <person name="Zhan S."/>
            <person name="St Leger R.J."/>
            <person name="Wang C."/>
        </authorList>
    </citation>
    <scope>NUCLEOTIDE SEQUENCE [LARGE SCALE GENOMIC DNA]</scope>
    <source>
        <strain evidence="7 8">ARSEF 1941</strain>
    </source>
</reference>
<evidence type="ECO:0000256" key="5">
    <source>
        <dbReference type="SAM" id="MobiDB-lite"/>
    </source>
</evidence>
<dbReference type="PROSITE" id="PS50118">
    <property type="entry name" value="HMG_BOX_2"/>
    <property type="match status" value="1"/>
</dbReference>
<dbReference type="AlphaFoldDB" id="A0A0B2X088"/>
<gene>
    <name evidence="7" type="ORF">MAM_00948</name>
</gene>
<organism evidence="7 8">
    <name type="scientific">Metarhizium album (strain ARSEF 1941)</name>
    <dbReference type="NCBI Taxonomy" id="1081103"/>
    <lineage>
        <taxon>Eukaryota</taxon>
        <taxon>Fungi</taxon>
        <taxon>Dikarya</taxon>
        <taxon>Ascomycota</taxon>
        <taxon>Pezizomycotina</taxon>
        <taxon>Sordariomycetes</taxon>
        <taxon>Hypocreomycetidae</taxon>
        <taxon>Hypocreales</taxon>
        <taxon>Clavicipitaceae</taxon>
        <taxon>Metarhizium</taxon>
    </lineage>
</organism>
<accession>A0A0B2X088</accession>
<evidence type="ECO:0000256" key="4">
    <source>
        <dbReference type="PROSITE-ProRule" id="PRU00267"/>
    </source>
</evidence>
<feature type="region of interest" description="Disordered" evidence="5">
    <location>
        <begin position="138"/>
        <end position="293"/>
    </location>
</feature>
<proteinExistence type="predicted"/>
<dbReference type="GO" id="GO:0001228">
    <property type="term" value="F:DNA-binding transcription activator activity, RNA polymerase II-specific"/>
    <property type="evidence" value="ECO:0007669"/>
    <property type="project" value="TreeGrafter"/>
</dbReference>
<dbReference type="GO" id="GO:0000978">
    <property type="term" value="F:RNA polymerase II cis-regulatory region sequence-specific DNA binding"/>
    <property type="evidence" value="ECO:0007669"/>
    <property type="project" value="TreeGrafter"/>
</dbReference>
<dbReference type="InterPro" id="IPR050140">
    <property type="entry name" value="SRY-related_HMG-box_TF-like"/>
</dbReference>
<feature type="compositionally biased region" description="Polar residues" evidence="5">
    <location>
        <begin position="223"/>
        <end position="233"/>
    </location>
</feature>
<evidence type="ECO:0000313" key="7">
    <source>
        <dbReference type="EMBL" id="KHO01947.1"/>
    </source>
</evidence>
<dbReference type="PANTHER" id="PTHR10270">
    <property type="entry name" value="SOX TRANSCRIPTION FACTOR"/>
    <property type="match status" value="1"/>
</dbReference>
<dbReference type="InterPro" id="IPR009071">
    <property type="entry name" value="HMG_box_dom"/>
</dbReference>